<gene>
    <name evidence="2" type="ORF">H9865_06930</name>
</gene>
<reference evidence="2" key="1">
    <citation type="journal article" date="2021" name="PeerJ">
        <title>Extensive microbial diversity within the chicken gut microbiome revealed by metagenomics and culture.</title>
        <authorList>
            <person name="Gilroy R."/>
            <person name="Ravi A."/>
            <person name="Getino M."/>
            <person name="Pursley I."/>
            <person name="Horton D.L."/>
            <person name="Alikhan N.F."/>
            <person name="Baker D."/>
            <person name="Gharbi K."/>
            <person name="Hall N."/>
            <person name="Watson M."/>
            <person name="Adriaenssens E.M."/>
            <person name="Foster-Nyarko E."/>
            <person name="Jarju S."/>
            <person name="Secka A."/>
            <person name="Antonio M."/>
            <person name="Oren A."/>
            <person name="Chaudhuri R.R."/>
            <person name="La Ragione R."/>
            <person name="Hildebrand F."/>
            <person name="Pallen M.J."/>
        </authorList>
    </citation>
    <scope>NUCLEOTIDE SEQUENCE</scope>
    <source>
        <strain evidence="2">2239</strain>
    </source>
</reference>
<dbReference type="PANTHER" id="PTHR33434">
    <property type="entry name" value="DEGV DOMAIN-CONTAINING PROTEIN DR_1986-RELATED"/>
    <property type="match status" value="1"/>
</dbReference>
<dbReference type="GO" id="GO:0008289">
    <property type="term" value="F:lipid binding"/>
    <property type="evidence" value="ECO:0007669"/>
    <property type="project" value="UniProtKB-KW"/>
</dbReference>
<reference evidence="2" key="2">
    <citation type="submission" date="2021-04" db="EMBL/GenBank/DDBJ databases">
        <authorList>
            <person name="Gilroy R."/>
        </authorList>
    </citation>
    <scope>NUCLEOTIDE SEQUENCE</scope>
    <source>
        <strain evidence="2">2239</strain>
    </source>
</reference>
<dbReference type="Gene3D" id="3.30.1180.10">
    <property type="match status" value="1"/>
</dbReference>
<dbReference type="AlphaFoldDB" id="A0A9D1V486"/>
<dbReference type="PANTHER" id="PTHR33434:SF2">
    <property type="entry name" value="FATTY ACID-BINDING PROTEIN TM_1468"/>
    <property type="match status" value="1"/>
</dbReference>
<dbReference type="Pfam" id="PF02645">
    <property type="entry name" value="DegV"/>
    <property type="match status" value="1"/>
</dbReference>
<dbReference type="InterPro" id="IPR043168">
    <property type="entry name" value="DegV_C"/>
</dbReference>
<dbReference type="InterPro" id="IPR003797">
    <property type="entry name" value="DegV"/>
</dbReference>
<dbReference type="PROSITE" id="PS51482">
    <property type="entry name" value="DEGV"/>
    <property type="match status" value="1"/>
</dbReference>
<evidence type="ECO:0000256" key="1">
    <source>
        <dbReference type="ARBA" id="ARBA00023121"/>
    </source>
</evidence>
<dbReference type="EMBL" id="DXFW01000020">
    <property type="protein sequence ID" value="HIX05820.1"/>
    <property type="molecule type" value="Genomic_DNA"/>
</dbReference>
<dbReference type="Proteomes" id="UP000824193">
    <property type="component" value="Unassembled WGS sequence"/>
</dbReference>
<dbReference type="Gene3D" id="3.40.50.10170">
    <property type="match status" value="1"/>
</dbReference>
<organism evidence="2 3">
    <name type="scientific">Candidatus Allofournierella pullicola</name>
    <dbReference type="NCBI Taxonomy" id="2838596"/>
    <lineage>
        <taxon>Bacteria</taxon>
        <taxon>Bacillati</taxon>
        <taxon>Bacillota</taxon>
        <taxon>Clostridia</taxon>
        <taxon>Eubacteriales</taxon>
        <taxon>Oscillospiraceae</taxon>
        <taxon>Allofournierella</taxon>
    </lineage>
</organism>
<name>A0A9D1V486_9FIRM</name>
<dbReference type="SUPFAM" id="SSF82549">
    <property type="entry name" value="DAK1/DegV-like"/>
    <property type="match status" value="1"/>
</dbReference>
<accession>A0A9D1V486</accession>
<protein>
    <submittedName>
        <fullName evidence="2">DegV family protein</fullName>
    </submittedName>
</protein>
<dbReference type="InterPro" id="IPR050270">
    <property type="entry name" value="DegV_domain_contain"/>
</dbReference>
<comment type="caution">
    <text evidence="2">The sequence shown here is derived from an EMBL/GenBank/DDBJ whole genome shotgun (WGS) entry which is preliminary data.</text>
</comment>
<sequence length="283" mass="30729">MKIAIVTDSNSGIFERQARKMGVHVVPMPFSINGEWLYEGVQLTAPDFYKAQAAGAEITTSMPSPADVTGLWEKLLADHDELVYIPMTSGLSGSCAAATALAQDYDGRVQVVDNKRISLTQLQSVLDAKRLVKRGLTAAQVKAQLEQHALDSSIYITCSDLKYLKKGGRITPAAAAIGTVLNIKPVLQIQGEKIDAYAKVRGMHQAVEKMLDAICDDITGRFNGMNLHIGTAYSGDPEMGKKWQKYVQTRLPRCRVHSAPLSLSIACHTGPGAVGVACFYYEK</sequence>
<proteinExistence type="predicted"/>
<evidence type="ECO:0000313" key="2">
    <source>
        <dbReference type="EMBL" id="HIX05820.1"/>
    </source>
</evidence>
<evidence type="ECO:0000313" key="3">
    <source>
        <dbReference type="Proteomes" id="UP000824193"/>
    </source>
</evidence>
<keyword evidence="1" id="KW-0446">Lipid-binding</keyword>
<dbReference type="NCBIfam" id="TIGR00762">
    <property type="entry name" value="DegV"/>
    <property type="match status" value="1"/>
</dbReference>